<keyword evidence="4" id="KW-0408">Iron</keyword>
<evidence type="ECO:0000256" key="5">
    <source>
        <dbReference type="ARBA" id="ARBA00023014"/>
    </source>
</evidence>
<dbReference type="InterPro" id="IPR008979">
    <property type="entry name" value="Galactose-bd-like_sf"/>
</dbReference>
<dbReference type="AlphaFoldDB" id="A0A5S4FVZ1"/>
<dbReference type="Gene3D" id="3.50.50.60">
    <property type="entry name" value="FAD/NAD(P)-binding domain"/>
    <property type="match status" value="1"/>
</dbReference>
<evidence type="ECO:0000313" key="7">
    <source>
        <dbReference type="Proteomes" id="UP000309128"/>
    </source>
</evidence>
<dbReference type="Pfam" id="PF12831">
    <property type="entry name" value="FAD_oxidored"/>
    <property type="match status" value="1"/>
</dbReference>
<organism evidence="6 7">
    <name type="scientific">Nonomuraea turkmeniaca</name>
    <dbReference type="NCBI Taxonomy" id="103838"/>
    <lineage>
        <taxon>Bacteria</taxon>
        <taxon>Bacillati</taxon>
        <taxon>Actinomycetota</taxon>
        <taxon>Actinomycetes</taxon>
        <taxon>Streptosporangiales</taxon>
        <taxon>Streptosporangiaceae</taxon>
        <taxon>Nonomuraea</taxon>
    </lineage>
</organism>
<accession>A0A5S4FVZ1</accession>
<gene>
    <name evidence="6" type="ORF">ETD86_03045</name>
</gene>
<name>A0A5S4FVZ1_9ACTN</name>
<keyword evidence="3" id="KW-0560">Oxidoreductase</keyword>
<comment type="caution">
    <text evidence="6">The sequence shown here is derived from an EMBL/GenBank/DDBJ whole genome shotgun (WGS) entry which is preliminary data.</text>
</comment>
<keyword evidence="1" id="KW-0004">4Fe-4S</keyword>
<keyword evidence="2" id="KW-0479">Metal-binding</keyword>
<evidence type="ECO:0000256" key="3">
    <source>
        <dbReference type="ARBA" id="ARBA00023002"/>
    </source>
</evidence>
<dbReference type="SUPFAM" id="SSF51905">
    <property type="entry name" value="FAD/NAD(P)-binding domain"/>
    <property type="match status" value="1"/>
</dbReference>
<dbReference type="GO" id="GO:0051539">
    <property type="term" value="F:4 iron, 4 sulfur cluster binding"/>
    <property type="evidence" value="ECO:0007669"/>
    <property type="project" value="UniProtKB-KW"/>
</dbReference>
<dbReference type="InterPro" id="IPR036188">
    <property type="entry name" value="FAD/NAD-bd_sf"/>
</dbReference>
<dbReference type="SUPFAM" id="SSF49785">
    <property type="entry name" value="Galactose-binding domain-like"/>
    <property type="match status" value="1"/>
</dbReference>
<dbReference type="Gene3D" id="2.60.120.260">
    <property type="entry name" value="Galactose-binding domain-like"/>
    <property type="match status" value="1"/>
</dbReference>
<evidence type="ECO:0000256" key="1">
    <source>
        <dbReference type="ARBA" id="ARBA00022485"/>
    </source>
</evidence>
<sequence length="749" mass="81880">MRHEVMTSDITVVGGGLAGVCAAIAAARLGRRVALVTNRPVLGGNSSSEVRVWVCGATGHGVHHFAREGGVMGELLVENQYRNPEGNPYYWDLVVLDAVRAEPNITLFLNTDVREVAAGGPGDARRIDSVTGWMMGSERLIRFDSPLYLDCTGDGLVGHLAEARYRIGREARSEYGEPWAPEVADDITLGSTLLFYTKDTGEPTRYVPPRFAKDITATPIPEHRIIRAGDNGCAYWWIEWGGELDTVHDNERIRDELWSVIYGIWDYIKNHGTFDADMMSLEWVGALPGKREYRRFVGDHTLTQHDIIDQVEFDDRVAFGGWSIDLHPPGGMYATEAGSKHLYSTGVYHVPYRSLYSVNCTNMLMAGRDISASHVAFGSTRVMATCGTLGEAAGTAAALCVQRRLSPRELSERHSGDLVQTLLRQDGSIIGLAAHDPADLAAAASVTASSYIRSPALRPNGETRELTSDIAVVVPAGPLLESVSLLLSGDGEVTVEVCAGDRGQNYVPARQLASATATVAGDRPQWVRFALAGQPIKLPEGLPVIVVLRSVPGVTVHLADNTVPGVLALINQPGKRSPDDQMPLGSQQVLAWRSIPLHRRAPAIRLSPDTDALAPARVLDGYQRPYGSGPHMWCSDPADDEPWLRLDWPQPTVVRHIDVIFDDDVHEDLINLHHHRTPGREMPTLVRDYVIETAGPDGGWVEQHVETGNRRRHRVHDLSEAVTTTAVRLRLTATNGAPSVHVISLRVYA</sequence>
<keyword evidence="5" id="KW-0411">Iron-sulfur</keyword>
<dbReference type="GO" id="GO:0046872">
    <property type="term" value="F:metal ion binding"/>
    <property type="evidence" value="ECO:0007669"/>
    <property type="project" value="UniProtKB-KW"/>
</dbReference>
<dbReference type="PANTHER" id="PTHR43498:SF1">
    <property type="entry name" value="COB--COM HETERODISULFIDE REDUCTASE IRON-SULFUR SUBUNIT A"/>
    <property type="match status" value="1"/>
</dbReference>
<evidence type="ECO:0000256" key="2">
    <source>
        <dbReference type="ARBA" id="ARBA00022723"/>
    </source>
</evidence>
<dbReference type="OrthoDB" id="177652at2"/>
<keyword evidence="7" id="KW-1185">Reference proteome</keyword>
<dbReference type="GO" id="GO:0016491">
    <property type="term" value="F:oxidoreductase activity"/>
    <property type="evidence" value="ECO:0007669"/>
    <property type="project" value="UniProtKB-KW"/>
</dbReference>
<dbReference type="RefSeq" id="WP_138664528.1">
    <property type="nucleotide sequence ID" value="NZ_VCKY01000006.1"/>
</dbReference>
<evidence type="ECO:0000256" key="4">
    <source>
        <dbReference type="ARBA" id="ARBA00023004"/>
    </source>
</evidence>
<dbReference type="EMBL" id="VCKY01000006">
    <property type="protein sequence ID" value="TMR24916.1"/>
    <property type="molecule type" value="Genomic_DNA"/>
</dbReference>
<proteinExistence type="predicted"/>
<dbReference type="Proteomes" id="UP000309128">
    <property type="component" value="Unassembled WGS sequence"/>
</dbReference>
<evidence type="ECO:0000313" key="6">
    <source>
        <dbReference type="EMBL" id="TMR24916.1"/>
    </source>
</evidence>
<dbReference type="InterPro" id="IPR039650">
    <property type="entry name" value="HdrA-like"/>
</dbReference>
<dbReference type="PANTHER" id="PTHR43498">
    <property type="entry name" value="FERREDOXIN:COB-COM HETERODISULFIDE REDUCTASE SUBUNIT A"/>
    <property type="match status" value="1"/>
</dbReference>
<reference evidence="6 7" key="1">
    <citation type="submission" date="2019-05" db="EMBL/GenBank/DDBJ databases">
        <title>Draft genome sequence of Nonomuraea turkmeniaca DSM 43926.</title>
        <authorList>
            <person name="Saricaoglu S."/>
            <person name="Isik K."/>
        </authorList>
    </citation>
    <scope>NUCLEOTIDE SEQUENCE [LARGE SCALE GENOMIC DNA]</scope>
    <source>
        <strain evidence="6 7">DSM 43926</strain>
    </source>
</reference>
<protein>
    <submittedName>
        <fullName evidence="6">FAD-dependent oxidoreductase</fullName>
    </submittedName>
</protein>